<dbReference type="GO" id="GO:0032259">
    <property type="term" value="P:methylation"/>
    <property type="evidence" value="ECO:0007669"/>
    <property type="project" value="UniProtKB-KW"/>
</dbReference>
<keyword evidence="4" id="KW-1185">Reference proteome</keyword>
<dbReference type="PANTHER" id="PTHR44068">
    <property type="entry name" value="ZGC:194242"/>
    <property type="match status" value="1"/>
</dbReference>
<feature type="domain" description="Methyltransferase type 11" evidence="2">
    <location>
        <begin position="71"/>
        <end position="166"/>
    </location>
</feature>
<dbReference type="Proteomes" id="UP001597191">
    <property type="component" value="Unassembled WGS sequence"/>
</dbReference>
<name>A0ABW4BK33_9LACO</name>
<comment type="caution">
    <text evidence="3">The sequence shown here is derived from an EMBL/GenBank/DDBJ whole genome shotgun (WGS) entry which is preliminary data.</text>
</comment>
<keyword evidence="3" id="KW-0489">Methyltransferase</keyword>
<gene>
    <name evidence="3" type="ORF">ACFQ4R_00945</name>
</gene>
<dbReference type="Pfam" id="PF08241">
    <property type="entry name" value="Methyltransf_11"/>
    <property type="match status" value="1"/>
</dbReference>
<evidence type="ECO:0000313" key="4">
    <source>
        <dbReference type="Proteomes" id="UP001597191"/>
    </source>
</evidence>
<dbReference type="PANTHER" id="PTHR44068:SF1">
    <property type="entry name" value="HYPOTHETICAL LOC100005854"/>
    <property type="match status" value="1"/>
</dbReference>
<protein>
    <submittedName>
        <fullName evidence="3">Class I SAM-dependent methyltransferase</fullName>
    </submittedName>
</protein>
<dbReference type="GO" id="GO:0008168">
    <property type="term" value="F:methyltransferase activity"/>
    <property type="evidence" value="ECO:0007669"/>
    <property type="project" value="UniProtKB-KW"/>
</dbReference>
<proteinExistence type="predicted"/>
<dbReference type="Gene3D" id="3.40.50.150">
    <property type="entry name" value="Vaccinia Virus protein VP39"/>
    <property type="match status" value="1"/>
</dbReference>
<organism evidence="3 4">
    <name type="scientific">Lapidilactobacillus gannanensis</name>
    <dbReference type="NCBI Taxonomy" id="2486002"/>
    <lineage>
        <taxon>Bacteria</taxon>
        <taxon>Bacillati</taxon>
        <taxon>Bacillota</taxon>
        <taxon>Bacilli</taxon>
        <taxon>Lactobacillales</taxon>
        <taxon>Lactobacillaceae</taxon>
        <taxon>Lapidilactobacillus</taxon>
    </lineage>
</organism>
<dbReference type="CDD" id="cd02440">
    <property type="entry name" value="AdoMet_MTases"/>
    <property type="match status" value="1"/>
</dbReference>
<dbReference type="SUPFAM" id="SSF53335">
    <property type="entry name" value="S-adenosyl-L-methionine-dependent methyltransferases"/>
    <property type="match status" value="1"/>
</dbReference>
<accession>A0ABW4BK33</accession>
<dbReference type="InterPro" id="IPR013216">
    <property type="entry name" value="Methyltransf_11"/>
</dbReference>
<dbReference type="InterPro" id="IPR029063">
    <property type="entry name" value="SAM-dependent_MTases_sf"/>
</dbReference>
<evidence type="ECO:0000313" key="3">
    <source>
        <dbReference type="EMBL" id="MFD1410196.1"/>
    </source>
</evidence>
<reference evidence="4" key="1">
    <citation type="journal article" date="2019" name="Int. J. Syst. Evol. Microbiol.">
        <title>The Global Catalogue of Microorganisms (GCM) 10K type strain sequencing project: providing services to taxonomists for standard genome sequencing and annotation.</title>
        <authorList>
            <consortium name="The Broad Institute Genomics Platform"/>
            <consortium name="The Broad Institute Genome Sequencing Center for Infectious Disease"/>
            <person name="Wu L."/>
            <person name="Ma J."/>
        </authorList>
    </citation>
    <scope>NUCLEOTIDE SEQUENCE [LARGE SCALE GENOMIC DNA]</scope>
    <source>
        <strain evidence="4">CCM 8937</strain>
    </source>
</reference>
<dbReference type="InterPro" id="IPR050447">
    <property type="entry name" value="Erg6_SMT_methyltransf"/>
</dbReference>
<evidence type="ECO:0000256" key="1">
    <source>
        <dbReference type="ARBA" id="ARBA00022679"/>
    </source>
</evidence>
<dbReference type="RefSeq" id="WP_125651563.1">
    <property type="nucleotide sequence ID" value="NZ_JBHTOH010000011.1"/>
</dbReference>
<evidence type="ECO:0000259" key="2">
    <source>
        <dbReference type="Pfam" id="PF08241"/>
    </source>
</evidence>
<dbReference type="EMBL" id="JBHTOH010000011">
    <property type="protein sequence ID" value="MFD1410196.1"/>
    <property type="molecule type" value="Genomic_DNA"/>
</dbReference>
<keyword evidence="1" id="KW-0808">Transferase</keyword>
<sequence>MKTNYTDINAAAMNKWVADGWEWGQPLDHETYLQAQQGHWQVLLTPQIPVPANWFAPFLRNNRLAGTDLLGLASGGGQQMPIFQALGANATVLDYADSQLASEQQVAEREGYQINIVKADMSQRLPFADESFDLIFQPIANCYVADVQHIWDECYRILRPGGILLVGMDNGLNYLFDVDDQTTELVVKHKLPYNPLKDPELMKSSIALDGSVQFSHSLEEQLGGQMKAGLTLTNLLEDRGPDDLLGKYIPQYLLTRAVKNQ</sequence>